<comment type="subcellular location">
    <subcellularLocation>
        <location evidence="1">Cell membrane</location>
    </subcellularLocation>
    <subcellularLocation>
        <location evidence="2">Cytoplasm</location>
        <location evidence="2">Cytosol</location>
    </subcellularLocation>
</comment>
<accession>A0A9Q0GS24</accession>
<keyword evidence="9" id="KW-1185">Reference proteome</keyword>
<feature type="compositionally biased region" description="Low complexity" evidence="7">
    <location>
        <begin position="11"/>
        <end position="32"/>
    </location>
</feature>
<dbReference type="EMBL" id="JAMYWD010000012">
    <property type="protein sequence ID" value="KAJ4953077.1"/>
    <property type="molecule type" value="Genomic_DNA"/>
</dbReference>
<evidence type="ECO:0000256" key="5">
    <source>
        <dbReference type="ARBA" id="ARBA00023136"/>
    </source>
</evidence>
<evidence type="ECO:0000256" key="1">
    <source>
        <dbReference type="ARBA" id="ARBA00004236"/>
    </source>
</evidence>
<gene>
    <name evidence="8" type="ORF">NE237_029909</name>
</gene>
<dbReference type="Pfam" id="PF09790">
    <property type="entry name" value="Hyccin"/>
    <property type="match status" value="1"/>
</dbReference>
<proteinExistence type="inferred from homology"/>
<comment type="similarity">
    <text evidence="6">Belongs to the Hyccin family.</text>
</comment>
<evidence type="ECO:0000313" key="8">
    <source>
        <dbReference type="EMBL" id="KAJ4953077.1"/>
    </source>
</evidence>
<evidence type="ECO:0000256" key="6">
    <source>
        <dbReference type="ARBA" id="ARBA00034482"/>
    </source>
</evidence>
<evidence type="ECO:0000256" key="2">
    <source>
        <dbReference type="ARBA" id="ARBA00004514"/>
    </source>
</evidence>
<feature type="region of interest" description="Disordered" evidence="7">
    <location>
        <begin position="1"/>
        <end position="33"/>
    </location>
</feature>
<organism evidence="8 9">
    <name type="scientific">Protea cynaroides</name>
    <dbReference type="NCBI Taxonomy" id="273540"/>
    <lineage>
        <taxon>Eukaryota</taxon>
        <taxon>Viridiplantae</taxon>
        <taxon>Streptophyta</taxon>
        <taxon>Embryophyta</taxon>
        <taxon>Tracheophyta</taxon>
        <taxon>Spermatophyta</taxon>
        <taxon>Magnoliopsida</taxon>
        <taxon>Proteales</taxon>
        <taxon>Proteaceae</taxon>
        <taxon>Protea</taxon>
    </lineage>
</organism>
<evidence type="ECO:0000313" key="9">
    <source>
        <dbReference type="Proteomes" id="UP001141806"/>
    </source>
</evidence>
<reference evidence="8" key="1">
    <citation type="journal article" date="2023" name="Plant J.">
        <title>The genome of the king protea, Protea cynaroides.</title>
        <authorList>
            <person name="Chang J."/>
            <person name="Duong T.A."/>
            <person name="Schoeman C."/>
            <person name="Ma X."/>
            <person name="Roodt D."/>
            <person name="Barker N."/>
            <person name="Li Z."/>
            <person name="Van de Peer Y."/>
            <person name="Mizrachi E."/>
        </authorList>
    </citation>
    <scope>NUCLEOTIDE SEQUENCE</scope>
    <source>
        <tissue evidence="8">Young leaves</tissue>
    </source>
</reference>
<evidence type="ECO:0000256" key="3">
    <source>
        <dbReference type="ARBA" id="ARBA00022475"/>
    </source>
</evidence>
<dbReference type="InterPro" id="IPR018619">
    <property type="entry name" value="Hyccin"/>
</dbReference>
<keyword evidence="3" id="KW-1003">Cell membrane</keyword>
<keyword evidence="5" id="KW-0472">Membrane</keyword>
<feature type="compositionally biased region" description="Polar residues" evidence="7">
    <location>
        <begin position="1"/>
        <end position="10"/>
    </location>
</feature>
<name>A0A9Q0GS24_9MAGN</name>
<dbReference type="GO" id="GO:0072659">
    <property type="term" value="P:protein localization to plasma membrane"/>
    <property type="evidence" value="ECO:0007669"/>
    <property type="project" value="TreeGrafter"/>
</dbReference>
<evidence type="ECO:0000256" key="7">
    <source>
        <dbReference type="SAM" id="MobiDB-lite"/>
    </source>
</evidence>
<keyword evidence="4" id="KW-0963">Cytoplasm</keyword>
<protein>
    <recommendedName>
        <fullName evidence="10">Hyccin</fullName>
    </recommendedName>
</protein>
<dbReference type="AlphaFoldDB" id="A0A9Q0GS24"/>
<evidence type="ECO:0000256" key="4">
    <source>
        <dbReference type="ARBA" id="ARBA00022490"/>
    </source>
</evidence>
<dbReference type="PANTHER" id="PTHR31220">
    <property type="entry name" value="HYCCIN RELATED"/>
    <property type="match status" value="1"/>
</dbReference>
<dbReference type="GO" id="GO:0005886">
    <property type="term" value="C:plasma membrane"/>
    <property type="evidence" value="ECO:0007669"/>
    <property type="project" value="UniProtKB-SubCell"/>
</dbReference>
<dbReference type="GO" id="GO:0005829">
    <property type="term" value="C:cytosol"/>
    <property type="evidence" value="ECO:0007669"/>
    <property type="project" value="UniProtKB-SubCell"/>
</dbReference>
<evidence type="ECO:0008006" key="10">
    <source>
        <dbReference type="Google" id="ProtNLM"/>
    </source>
</evidence>
<dbReference type="Proteomes" id="UP001141806">
    <property type="component" value="Unassembled WGS sequence"/>
</dbReference>
<dbReference type="OrthoDB" id="18937at2759"/>
<comment type="caution">
    <text evidence="8">The sequence shown here is derived from an EMBL/GenBank/DDBJ whole genome shotgun (WGS) entry which is preliminary data.</text>
</comment>
<dbReference type="GO" id="GO:0046854">
    <property type="term" value="P:phosphatidylinositol phosphate biosynthetic process"/>
    <property type="evidence" value="ECO:0007669"/>
    <property type="project" value="TreeGrafter"/>
</dbReference>
<sequence>MEIQLSRTGGSPSPSSSNHQNVNPNQNVNPSPTQSWWEAISKARSRIEALSSILPSFESLSSLADSDRPARSLLESHEAYITLSCSLSNPYSGSGDDPLCQWLYETFQSSDPDLGLVVLSFIPLVAGLYLSRIVSTASENPTPSLAGFEAVLLALYGSETKARGGKPCLISIPDLSQPSLYHTPRNKPAHRVTDQYQPYVGVLCPPLEPQIAIKSTKRACIVAIALECYFKQISQMPSWSKLDLCHFTAGWAGQNCSCKSELDGNSEGDSSDVNENFTEIRVADEEEDDEIRDTVQRMKNLGIGEDCNEFGGSRGSRIPLPWELLQPVLRILGHCLLAPLNSQDVRDAASVAVRCLYARSSHDLVPQAILATRSLIQLDNRARFAAKTAAVANAASNANTPSKAKKPEIFLVAK</sequence>
<dbReference type="PANTHER" id="PTHR31220:SF1">
    <property type="entry name" value="GH21176P"/>
    <property type="match status" value="1"/>
</dbReference>